<evidence type="ECO:0000313" key="2">
    <source>
        <dbReference type="Proteomes" id="UP000226106"/>
    </source>
</evidence>
<accession>A0A9X7AKY3</accession>
<organism evidence="1 2">
    <name type="scientific">Bacillus thuringiensis</name>
    <dbReference type="NCBI Taxonomy" id="1428"/>
    <lineage>
        <taxon>Bacteria</taxon>
        <taxon>Bacillati</taxon>
        <taxon>Bacillota</taxon>
        <taxon>Bacilli</taxon>
        <taxon>Bacillales</taxon>
        <taxon>Bacillaceae</taxon>
        <taxon>Bacillus</taxon>
        <taxon>Bacillus cereus group</taxon>
    </lineage>
</organism>
<proteinExistence type="predicted"/>
<reference evidence="1 2" key="1">
    <citation type="submission" date="2017-09" db="EMBL/GenBank/DDBJ databases">
        <title>Large-scale bioinformatics analysis of Bacillus genomes uncovers conserved roles of natural products in bacterial physiology.</title>
        <authorList>
            <consortium name="Agbiome Team Llc"/>
            <person name="Bleich R.M."/>
            <person name="Grubbs K.J."/>
            <person name="Santa Maria K.C."/>
            <person name="Allen S.E."/>
            <person name="Farag S."/>
            <person name="Shank E.A."/>
            <person name="Bowers A."/>
        </authorList>
    </citation>
    <scope>NUCLEOTIDE SEQUENCE [LARGE SCALE GENOMIC DNA]</scope>
    <source>
        <strain evidence="1 2">AFS065400</strain>
    </source>
</reference>
<sequence>LFGFTSLSRGFSYDPDWPRTSDLTSKVIVRILLNSNIKIKLDAYSHVLPIMQLESVRKISKMIFD</sequence>
<feature type="non-terminal residue" evidence="1">
    <location>
        <position position="1"/>
    </location>
</feature>
<comment type="caution">
    <text evidence="1">The sequence shown here is derived from an EMBL/GenBank/DDBJ whole genome shotgun (WGS) entry which is preliminary data.</text>
</comment>
<evidence type="ECO:0000313" key="1">
    <source>
        <dbReference type="EMBL" id="PFT42170.1"/>
    </source>
</evidence>
<name>A0A9X7AKY3_BACTU</name>
<gene>
    <name evidence="1" type="ORF">COK72_19255</name>
</gene>
<dbReference type="AlphaFoldDB" id="A0A9X7AKY3"/>
<dbReference type="Proteomes" id="UP000226106">
    <property type="component" value="Unassembled WGS sequence"/>
</dbReference>
<protein>
    <submittedName>
        <fullName evidence="1">Uncharacterized protein</fullName>
    </submittedName>
</protein>
<dbReference type="EMBL" id="NVCO01000062">
    <property type="protein sequence ID" value="PFT42170.1"/>
    <property type="molecule type" value="Genomic_DNA"/>
</dbReference>